<dbReference type="EMBL" id="PVEO01000008">
    <property type="protein sequence ID" value="PQV46941.1"/>
    <property type="molecule type" value="Genomic_DNA"/>
</dbReference>
<dbReference type="Gene3D" id="1.10.287.70">
    <property type="match status" value="1"/>
</dbReference>
<reference evidence="3 4" key="1">
    <citation type="submission" date="2018-02" db="EMBL/GenBank/DDBJ databases">
        <title>Genomic Encyclopedia of Archaeal and Bacterial Type Strains, Phase II (KMG-II): from individual species to whole genera.</title>
        <authorList>
            <person name="Goeker M."/>
        </authorList>
    </citation>
    <scope>NUCLEOTIDE SEQUENCE [LARGE SCALE GENOMIC DNA]</scope>
    <source>
        <strain evidence="3 4">DSM 21165</strain>
    </source>
</reference>
<feature type="domain" description="Potassium channel" evidence="2">
    <location>
        <begin position="66"/>
        <end position="137"/>
    </location>
</feature>
<dbReference type="Pfam" id="PF07885">
    <property type="entry name" value="Ion_trans_2"/>
    <property type="match status" value="1"/>
</dbReference>
<keyword evidence="1" id="KW-0472">Membrane</keyword>
<keyword evidence="1" id="KW-0812">Transmembrane</keyword>
<feature type="transmembrane region" description="Helical" evidence="1">
    <location>
        <begin position="81"/>
        <end position="101"/>
    </location>
</feature>
<feature type="transmembrane region" description="Helical" evidence="1">
    <location>
        <begin position="46"/>
        <end position="69"/>
    </location>
</feature>
<feature type="transmembrane region" description="Helical" evidence="1">
    <location>
        <begin position="113"/>
        <end position="136"/>
    </location>
</feature>
<evidence type="ECO:0000313" key="4">
    <source>
        <dbReference type="Proteomes" id="UP000251545"/>
    </source>
</evidence>
<dbReference type="RefSeq" id="WP_081956289.1">
    <property type="nucleotide sequence ID" value="NZ_BBNR01000020.1"/>
</dbReference>
<evidence type="ECO:0000313" key="3">
    <source>
        <dbReference type="EMBL" id="PQV46941.1"/>
    </source>
</evidence>
<evidence type="ECO:0000259" key="2">
    <source>
        <dbReference type="Pfam" id="PF07885"/>
    </source>
</evidence>
<dbReference type="Proteomes" id="UP000251545">
    <property type="component" value="Unassembled WGS sequence"/>
</dbReference>
<dbReference type="OrthoDB" id="9799090at2"/>
<evidence type="ECO:0000256" key="1">
    <source>
        <dbReference type="SAM" id="Phobius"/>
    </source>
</evidence>
<gene>
    <name evidence="3" type="ORF">CLV33_10898</name>
</gene>
<sequence length="146" mass="16482">MVLTLLVGFFIIVINVVVQAYGNVVWLKQIVPSFKNGMLLNTSKPALKLLIFSFLFFTLLHALQTLLWASMYMTITETSQLFSSFSEAWYFSLVTFTSLGYGDVTLTGHWRLLSGVEAINGIMLIGWSTAMMYSLIQQIYKSLNSN</sequence>
<keyword evidence="1" id="KW-1133">Transmembrane helix</keyword>
<comment type="caution">
    <text evidence="3">The sequence shown here is derived from an EMBL/GenBank/DDBJ whole genome shotgun (WGS) entry which is preliminary data.</text>
</comment>
<name>A0A362X0V1_9FLAO</name>
<dbReference type="InterPro" id="IPR013099">
    <property type="entry name" value="K_chnl_dom"/>
</dbReference>
<organism evidence="3 4">
    <name type="scientific">Jejuia pallidilutea</name>
    <dbReference type="NCBI Taxonomy" id="504487"/>
    <lineage>
        <taxon>Bacteria</taxon>
        <taxon>Pseudomonadati</taxon>
        <taxon>Bacteroidota</taxon>
        <taxon>Flavobacteriia</taxon>
        <taxon>Flavobacteriales</taxon>
        <taxon>Flavobacteriaceae</taxon>
        <taxon>Jejuia</taxon>
    </lineage>
</organism>
<dbReference type="AlphaFoldDB" id="A0A362X0V1"/>
<accession>A0A362X0V1</accession>
<proteinExistence type="predicted"/>
<protein>
    <submittedName>
        <fullName evidence="3">Ion channel</fullName>
    </submittedName>
</protein>
<dbReference type="SUPFAM" id="SSF81324">
    <property type="entry name" value="Voltage-gated potassium channels"/>
    <property type="match status" value="1"/>
</dbReference>